<dbReference type="PRINTS" id="PR01438">
    <property type="entry name" value="UNVRSLSTRESS"/>
</dbReference>
<dbReference type="EMBL" id="CP157484">
    <property type="protein sequence ID" value="XBO38612.1"/>
    <property type="molecule type" value="Genomic_DNA"/>
</dbReference>
<comment type="similarity">
    <text evidence="1">Belongs to the universal stress protein A family.</text>
</comment>
<evidence type="ECO:0000313" key="3">
    <source>
        <dbReference type="EMBL" id="XBO38612.1"/>
    </source>
</evidence>
<dbReference type="InterPro" id="IPR006016">
    <property type="entry name" value="UspA"/>
</dbReference>
<organism evidence="3">
    <name type="scientific">Alsobacter sp. KACC 23698</name>
    <dbReference type="NCBI Taxonomy" id="3149229"/>
    <lineage>
        <taxon>Bacteria</taxon>
        <taxon>Pseudomonadati</taxon>
        <taxon>Pseudomonadota</taxon>
        <taxon>Alphaproteobacteria</taxon>
        <taxon>Hyphomicrobiales</taxon>
        <taxon>Alsobacteraceae</taxon>
        <taxon>Alsobacter</taxon>
    </lineage>
</organism>
<dbReference type="CDD" id="cd00293">
    <property type="entry name" value="USP-like"/>
    <property type="match status" value="1"/>
</dbReference>
<accession>A0AAU7JE04</accession>
<dbReference type="AlphaFoldDB" id="A0AAU7JE04"/>
<gene>
    <name evidence="3" type="ORF">ABEG18_23430</name>
</gene>
<dbReference type="Pfam" id="PF00582">
    <property type="entry name" value="Usp"/>
    <property type="match status" value="1"/>
</dbReference>
<dbReference type="PANTHER" id="PTHR46268:SF6">
    <property type="entry name" value="UNIVERSAL STRESS PROTEIN UP12"/>
    <property type="match status" value="1"/>
</dbReference>
<dbReference type="InterPro" id="IPR014729">
    <property type="entry name" value="Rossmann-like_a/b/a_fold"/>
</dbReference>
<dbReference type="RefSeq" id="WP_406855452.1">
    <property type="nucleotide sequence ID" value="NZ_CP157484.1"/>
</dbReference>
<feature type="domain" description="UspA" evidence="2">
    <location>
        <begin position="1"/>
        <end position="171"/>
    </location>
</feature>
<protein>
    <submittedName>
        <fullName evidence="3">Universal stress protein</fullName>
    </submittedName>
</protein>
<name>A0AAU7JE04_9HYPH</name>
<reference evidence="3" key="1">
    <citation type="submission" date="2024-05" db="EMBL/GenBank/DDBJ databases">
        <authorList>
            <person name="Kim S."/>
            <person name="Heo J."/>
            <person name="Choi H."/>
            <person name="Choi Y."/>
            <person name="Kwon S.-W."/>
            <person name="Kim Y."/>
        </authorList>
    </citation>
    <scope>NUCLEOTIDE SEQUENCE</scope>
    <source>
        <strain evidence="3">KACC 23698</strain>
    </source>
</reference>
<dbReference type="PANTHER" id="PTHR46268">
    <property type="entry name" value="STRESS RESPONSE PROTEIN NHAX"/>
    <property type="match status" value="1"/>
</dbReference>
<proteinExistence type="inferred from homology"/>
<sequence length="171" mass="18089">MVALDASGPSQRALALAVEIACGLNAELVMTTVVIDAPLSEQERRIAETEFAVEIRERLGVMPTQEPAATLSGITRDFALAEQHGRDIRLVLADGVLEAANSKAEAAGAQRRRTMVLIGDPAEQILAALKSESFDLLVTGRRARGSIQEFLLGGVSRELVRSAGCAVAVVP</sequence>
<evidence type="ECO:0000256" key="1">
    <source>
        <dbReference type="ARBA" id="ARBA00008791"/>
    </source>
</evidence>
<evidence type="ECO:0000259" key="2">
    <source>
        <dbReference type="Pfam" id="PF00582"/>
    </source>
</evidence>
<dbReference type="Gene3D" id="3.40.50.620">
    <property type="entry name" value="HUPs"/>
    <property type="match status" value="1"/>
</dbReference>
<dbReference type="InterPro" id="IPR006015">
    <property type="entry name" value="Universal_stress_UspA"/>
</dbReference>
<dbReference type="SUPFAM" id="SSF52402">
    <property type="entry name" value="Adenine nucleotide alpha hydrolases-like"/>
    <property type="match status" value="1"/>
</dbReference>